<dbReference type="GO" id="GO:0008270">
    <property type="term" value="F:zinc ion binding"/>
    <property type="evidence" value="ECO:0007669"/>
    <property type="project" value="UniProtKB-KW"/>
</dbReference>
<evidence type="ECO:0000256" key="7">
    <source>
        <dbReference type="ARBA" id="ARBA00022917"/>
    </source>
</evidence>
<evidence type="ECO:0000256" key="8">
    <source>
        <dbReference type="SAM" id="Coils"/>
    </source>
</evidence>
<dbReference type="Proteomes" id="UP000887561">
    <property type="component" value="Unplaced"/>
</dbReference>
<dbReference type="Gene3D" id="1.20.1050.80">
    <property type="entry name" value="VPS9 domain"/>
    <property type="match status" value="1"/>
</dbReference>
<keyword evidence="6" id="KW-0067">ATP-binding</keyword>
<dbReference type="InterPro" id="IPR017958">
    <property type="entry name" value="Gln-tRNA_amidoTrfase_suB_CS"/>
</dbReference>
<dbReference type="InterPro" id="IPR006075">
    <property type="entry name" value="Asn/Gln-tRNA_Trfase_suB/E_cat"/>
</dbReference>
<dbReference type="GO" id="GO:0030956">
    <property type="term" value="C:glutamyl-tRNA(Gln) amidotransferase complex"/>
    <property type="evidence" value="ECO:0007669"/>
    <property type="project" value="TreeGrafter"/>
</dbReference>
<keyword evidence="8" id="KW-0175">Coiled coil</keyword>
<feature type="compositionally biased region" description="Low complexity" evidence="9">
    <location>
        <begin position="622"/>
        <end position="634"/>
    </location>
</feature>
<evidence type="ECO:0000256" key="9">
    <source>
        <dbReference type="SAM" id="MobiDB-lite"/>
    </source>
</evidence>
<dbReference type="InterPro" id="IPR002653">
    <property type="entry name" value="Znf_A20"/>
</dbReference>
<dbReference type="PANTHER" id="PTHR11659">
    <property type="entry name" value="GLUTAMYL-TRNA GLN AMIDOTRANSFERASE SUBUNIT B MITOCHONDRIAL AND PROKARYOTIC PET112-RELATED"/>
    <property type="match status" value="1"/>
</dbReference>
<keyword evidence="5" id="KW-0862">Zinc</keyword>
<dbReference type="SMART" id="SM00259">
    <property type="entry name" value="ZnF_A20"/>
    <property type="match status" value="1"/>
</dbReference>
<feature type="region of interest" description="Disordered" evidence="9">
    <location>
        <begin position="556"/>
        <end position="592"/>
    </location>
</feature>
<keyword evidence="12" id="KW-1185">Reference proteome</keyword>
<reference evidence="13" key="1">
    <citation type="submission" date="2022-11" db="UniProtKB">
        <authorList>
            <consortium name="WormBaseParasite"/>
        </authorList>
    </citation>
    <scope>IDENTIFICATION</scope>
</reference>
<feature type="coiled-coil region" evidence="8">
    <location>
        <begin position="400"/>
        <end position="427"/>
    </location>
</feature>
<dbReference type="InterPro" id="IPR003123">
    <property type="entry name" value="VPS9"/>
</dbReference>
<feature type="region of interest" description="Disordered" evidence="9">
    <location>
        <begin position="504"/>
        <end position="544"/>
    </location>
</feature>
<keyword evidence="7" id="KW-0648">Protein biosynthesis</keyword>
<dbReference type="Pfam" id="PF14655">
    <property type="entry name" value="RAB3GAP2_N"/>
    <property type="match status" value="2"/>
</dbReference>
<dbReference type="Gene3D" id="1.20.5.4770">
    <property type="match status" value="1"/>
</dbReference>
<evidence type="ECO:0000256" key="2">
    <source>
        <dbReference type="ARBA" id="ARBA00022723"/>
    </source>
</evidence>
<feature type="domain" description="A20-type" evidence="10">
    <location>
        <begin position="26"/>
        <end position="60"/>
    </location>
</feature>
<dbReference type="Pfam" id="PF02934">
    <property type="entry name" value="GatB_N"/>
    <property type="match status" value="1"/>
</dbReference>
<dbReference type="SUPFAM" id="SSF55931">
    <property type="entry name" value="Glutamine synthetase/guanido kinase"/>
    <property type="match status" value="1"/>
</dbReference>
<keyword evidence="3" id="KW-0547">Nucleotide-binding</keyword>
<dbReference type="Pfam" id="PF01754">
    <property type="entry name" value="zf-A20"/>
    <property type="match status" value="1"/>
</dbReference>
<dbReference type="PANTHER" id="PTHR11659:SF0">
    <property type="entry name" value="GLUTAMYL-TRNA(GLN) AMIDOTRANSFERASE SUBUNIT B, MITOCHONDRIAL"/>
    <property type="match status" value="1"/>
</dbReference>
<organism evidence="12 13">
    <name type="scientific">Meloidogyne javanica</name>
    <name type="common">Root-knot nematode worm</name>
    <dbReference type="NCBI Taxonomy" id="6303"/>
    <lineage>
        <taxon>Eukaryota</taxon>
        <taxon>Metazoa</taxon>
        <taxon>Ecdysozoa</taxon>
        <taxon>Nematoda</taxon>
        <taxon>Chromadorea</taxon>
        <taxon>Rhabditida</taxon>
        <taxon>Tylenchina</taxon>
        <taxon>Tylenchomorpha</taxon>
        <taxon>Tylenchoidea</taxon>
        <taxon>Meloidogynidae</taxon>
        <taxon>Meloidogyninae</taxon>
        <taxon>Meloidogyne</taxon>
        <taxon>Meloidogyne incognita group</taxon>
    </lineage>
</organism>
<evidence type="ECO:0000256" key="5">
    <source>
        <dbReference type="ARBA" id="ARBA00022833"/>
    </source>
</evidence>
<dbReference type="InterPro" id="IPR037191">
    <property type="entry name" value="VPS9_dom_sf"/>
</dbReference>
<evidence type="ECO:0000259" key="11">
    <source>
        <dbReference type="PROSITE" id="PS51205"/>
    </source>
</evidence>
<dbReference type="GO" id="GO:0005524">
    <property type="term" value="F:ATP binding"/>
    <property type="evidence" value="ECO:0007669"/>
    <property type="project" value="UniProtKB-KW"/>
</dbReference>
<evidence type="ECO:0000259" key="10">
    <source>
        <dbReference type="PROSITE" id="PS51036"/>
    </source>
</evidence>
<dbReference type="GO" id="GO:0070681">
    <property type="term" value="P:glutaminyl-tRNAGln biosynthesis via transamidation"/>
    <property type="evidence" value="ECO:0007669"/>
    <property type="project" value="TreeGrafter"/>
</dbReference>
<dbReference type="PROSITE" id="PS51036">
    <property type="entry name" value="ZF_A20"/>
    <property type="match status" value="1"/>
</dbReference>
<feature type="domain" description="VPS9" evidence="11">
    <location>
        <begin position="233"/>
        <end position="355"/>
    </location>
</feature>
<dbReference type="InterPro" id="IPR014746">
    <property type="entry name" value="Gln_synth/guanido_kin_cat_dom"/>
</dbReference>
<evidence type="ECO:0000313" key="12">
    <source>
        <dbReference type="Proteomes" id="UP000887561"/>
    </source>
</evidence>
<dbReference type="SMART" id="SM00167">
    <property type="entry name" value="VPS9"/>
    <property type="match status" value="1"/>
</dbReference>
<evidence type="ECO:0000256" key="3">
    <source>
        <dbReference type="ARBA" id="ARBA00022741"/>
    </source>
</evidence>
<dbReference type="InterPro" id="IPR032839">
    <property type="entry name" value="RAB3GAP_N"/>
</dbReference>
<name>A0A915ML36_MELJA</name>
<dbReference type="InterPro" id="IPR041545">
    <property type="entry name" value="DUF5601"/>
</dbReference>
<dbReference type="SUPFAM" id="SSF57716">
    <property type="entry name" value="Glucocorticoid receptor-like (DNA-binding domain)"/>
    <property type="match status" value="1"/>
</dbReference>
<dbReference type="Pfam" id="PF18151">
    <property type="entry name" value="DUF5601"/>
    <property type="match status" value="1"/>
</dbReference>
<feature type="compositionally biased region" description="Polar residues" evidence="9">
    <location>
        <begin position="574"/>
        <end position="588"/>
    </location>
</feature>
<sequence>MTHRGIIHESPQQQQQDERRLPFHLSDNELLCKNQCGFYGTPQCKGFCSQCWKNYQLENKRLYDYNKNKELLRKETAERNIASKTSDVRQTFRTLLKKSPSVFSNDQLTSQQQQSSSLNMAPTILDERSSSPDSSTALADFQKYLSSTFSFSDAKELEKQCRVFIEKLAKDELAPIDDLSNSVQSFYQTMRDEVNKIKSLPPDFNFAKFMTEIETFVCVTGYHVLFGSRTEEETEDLSLQTRIRSLNWVTNGFLETALDESSAQVQEYMDEAITEIVDLNSQQSRFGAPASADEFLPVLILIVLKANPPLIQSNLKFVCRFGLPSRHMRGEYGYYFTNLSSAIYFIQDMRASSLQLTDEEFEDYTSGKRIPTSFKNSISTYVMRSIGNSIKRIDGLLSKQAELVGKVEKLEADIERDSEQFNRQELDKGGVGSFMNLITPKDIAELTQAATQIAAQTFRSNGELISNSGPEVRPVSLDSQPSEMFGQGLTNLMGPVRQSIASALTGQRVQQQQPETRASLSNPQPLQGTTSGEDSNSNGGGGRSLIEQLAGQFLGTSARRDDEDTRSGGFRSNRGISTFGSAENSRGGNNLDGMVGQAMRLFSVDNGNKNNLITPSDDRRNSFSSSSSSASSKSVGVFPKLDQLFPGAQKNFGFKQGEGCVPFLGEFMKIAYGNCVKQADEKVGKIDLLRASKETCKMGAEREHCGQLRRAISGCDILGSINLATNMQRSVSRCDQVTGLIDRNPSTVLSQMNGLINEMSTTSSLNVIAKIPQSAICSISNFLLSDKKLEEKNCSKSVEKDCEKPVDFTNGFETSDDSDTSQQVQQTKWLRHTLIVARPNLSIVVIASAQRFVILENSESKSMEISTRVDATKEDFVYISALNAFGISSLNSSKNSEDDWTCICVCLSNGNLLFYSQEGKLLFTEKCASTSIVAVKLCPSFCPGNQELVLLTADSRLIAIEGLSLCVALRAACVYISTGERTAKELSSVLQLNAQQFNLYNINGVNDVLSTGITQVCAFDQYIGAFMAGGRSEPVTREQSPSYLQYICTVGSRGKGEEGASGYDSSSRRQREFVNFVWRSTQSLPGTLTDALFSLTSKVLEIFFTFLVSYRQARCGWIEKQQKCSSNPLQAAPSKALFLIIYVPRRGLLEVWSMQNGPRISAFEVDDGRLISINCGILCGNDEILEGNKANSSKSSNVIFLSAEAEEEHFSAQFQPIIGLEDSAIPGTLPRLNSSCIYKSLLAAILLNCHVADFCRFDRKHYLYPDLPLANPIAKNGYFNFYVNSTEEDDFGYYQKSVGIEQIQLEMDSGKSIRHENLDLIDLNRAGIALIEIVTAPDFCNTNEVICFVEQLKMALSHNGICLGQFHEGNLRVDANVSVSKNGEKGSKVELKNLSGIGHMYSALTNEIKRQLGMVKNGELIEEETRAVDEQGRTFSARSKGSELDYRFIPEPNIPPLKIEPKMLKKAKESILLDFPYLSFIEKYKFPPNFTMEILVNCKKLEKLIQIYLQIGPPVPFKHFKKWLDELRYLCEKIYINETNYFPPTNIKLLHCFAQIVHLTFTGKLTNLIAIDLMREFAEAEEEEGNDYNQLGEEIKELIQNRNLWRITNSQQIDKLVLDAVLDHTPDFIDNMIAQKSKQRSKPFAKLKREIIDRSNKRIAPEDVDNSIWRVVDLSGIEKDLPWLLKE</sequence>
<protein>
    <submittedName>
        <fullName evidence="13">Uncharacterized protein</fullName>
    </submittedName>
</protein>
<feature type="region of interest" description="Disordered" evidence="9">
    <location>
        <begin position="609"/>
        <end position="634"/>
    </location>
</feature>
<feature type="compositionally biased region" description="Low complexity" evidence="9">
    <location>
        <begin position="528"/>
        <end position="537"/>
    </location>
</feature>
<evidence type="ECO:0000256" key="4">
    <source>
        <dbReference type="ARBA" id="ARBA00022771"/>
    </source>
</evidence>
<evidence type="ECO:0000256" key="6">
    <source>
        <dbReference type="ARBA" id="ARBA00022840"/>
    </source>
</evidence>
<dbReference type="GO" id="GO:0032543">
    <property type="term" value="P:mitochondrial translation"/>
    <property type="evidence" value="ECO:0007669"/>
    <property type="project" value="TreeGrafter"/>
</dbReference>
<keyword evidence="1" id="KW-0436">Ligase</keyword>
<keyword evidence="2" id="KW-0479">Metal-binding</keyword>
<dbReference type="Pfam" id="PF02204">
    <property type="entry name" value="VPS9"/>
    <property type="match status" value="1"/>
</dbReference>
<dbReference type="PROSITE" id="PS51205">
    <property type="entry name" value="VPS9"/>
    <property type="match status" value="1"/>
</dbReference>
<feature type="compositionally biased region" description="Polar residues" evidence="9">
    <location>
        <begin position="504"/>
        <end position="527"/>
    </location>
</feature>
<dbReference type="GO" id="GO:0003677">
    <property type="term" value="F:DNA binding"/>
    <property type="evidence" value="ECO:0007669"/>
    <property type="project" value="InterPro"/>
</dbReference>
<dbReference type="PROSITE" id="PS01234">
    <property type="entry name" value="GATB"/>
    <property type="match status" value="1"/>
</dbReference>
<dbReference type="InterPro" id="IPR017959">
    <property type="entry name" value="Asn/Gln-tRNA_amidoTrfase_suB/E"/>
</dbReference>
<dbReference type="WBParaSite" id="scaffold437_cov301.g1069">
    <property type="protein sequence ID" value="scaffold437_cov301.g1069"/>
    <property type="gene ID" value="scaffold437_cov301.g1069"/>
</dbReference>
<evidence type="ECO:0000313" key="13">
    <source>
        <dbReference type="WBParaSite" id="scaffold437_cov301.g1069"/>
    </source>
</evidence>
<dbReference type="SUPFAM" id="SSF109993">
    <property type="entry name" value="VPS9 domain"/>
    <property type="match status" value="1"/>
</dbReference>
<evidence type="ECO:0000256" key="1">
    <source>
        <dbReference type="ARBA" id="ARBA00022598"/>
    </source>
</evidence>
<proteinExistence type="predicted"/>
<dbReference type="GO" id="GO:0005739">
    <property type="term" value="C:mitochondrion"/>
    <property type="evidence" value="ECO:0007669"/>
    <property type="project" value="TreeGrafter"/>
</dbReference>
<keyword evidence="4" id="KW-0863">Zinc-finger</keyword>
<dbReference type="GO" id="GO:0050567">
    <property type="term" value="F:glutaminyl-tRNA synthase (glutamine-hydrolyzing) activity"/>
    <property type="evidence" value="ECO:0007669"/>
    <property type="project" value="TreeGrafter"/>
</dbReference>
<dbReference type="Gene3D" id="1.10.246.120">
    <property type="match status" value="1"/>
</dbReference>
<accession>A0A915ML36</accession>